<gene>
    <name evidence="1" type="ORF">SEVIR_7G021800v2</name>
</gene>
<evidence type="ECO:0000313" key="2">
    <source>
        <dbReference type="Proteomes" id="UP000298652"/>
    </source>
</evidence>
<accession>A0A4U6TNG2</accession>
<dbReference type="AlphaFoldDB" id="A0A4U6TNG2"/>
<dbReference type="Proteomes" id="UP000298652">
    <property type="component" value="Chromosome 7"/>
</dbReference>
<reference evidence="1" key="1">
    <citation type="submission" date="2019-03" db="EMBL/GenBank/DDBJ databases">
        <title>WGS assembly of Setaria viridis.</title>
        <authorList>
            <person name="Huang P."/>
            <person name="Jenkins J."/>
            <person name="Grimwood J."/>
            <person name="Barry K."/>
            <person name="Healey A."/>
            <person name="Mamidi S."/>
            <person name="Sreedasyam A."/>
            <person name="Shu S."/>
            <person name="Feldman M."/>
            <person name="Wu J."/>
            <person name="Yu Y."/>
            <person name="Chen C."/>
            <person name="Johnson J."/>
            <person name="Rokhsar D."/>
            <person name="Baxter I."/>
            <person name="Schmutz J."/>
            <person name="Brutnell T."/>
            <person name="Kellogg E."/>
        </authorList>
    </citation>
    <scope>NUCLEOTIDE SEQUENCE [LARGE SCALE GENOMIC DNA]</scope>
</reference>
<name>A0A4U6TNG2_SETVI</name>
<proteinExistence type="predicted"/>
<evidence type="ECO:0000313" key="1">
    <source>
        <dbReference type="EMBL" id="TKW03412.1"/>
    </source>
</evidence>
<sequence>MTLCPLAMKHAEVRTAVEQESGDIAGGGRTSSSAAHRSNWLILRSTADMDTGGLIRTVPRPQKAGVFDAQVLSIQIQWCPPVLLDSGH</sequence>
<protein>
    <submittedName>
        <fullName evidence="1">Uncharacterized protein</fullName>
    </submittedName>
</protein>
<dbReference type="Gramene" id="TKW03412">
    <property type="protein sequence ID" value="TKW03412"/>
    <property type="gene ID" value="SEVIR_7G021800v2"/>
</dbReference>
<dbReference type="EMBL" id="CM016558">
    <property type="protein sequence ID" value="TKW03412.1"/>
    <property type="molecule type" value="Genomic_DNA"/>
</dbReference>
<organism evidence="1 2">
    <name type="scientific">Setaria viridis</name>
    <name type="common">Green bristlegrass</name>
    <name type="synonym">Setaria italica subsp. viridis</name>
    <dbReference type="NCBI Taxonomy" id="4556"/>
    <lineage>
        <taxon>Eukaryota</taxon>
        <taxon>Viridiplantae</taxon>
        <taxon>Streptophyta</taxon>
        <taxon>Embryophyta</taxon>
        <taxon>Tracheophyta</taxon>
        <taxon>Spermatophyta</taxon>
        <taxon>Magnoliopsida</taxon>
        <taxon>Liliopsida</taxon>
        <taxon>Poales</taxon>
        <taxon>Poaceae</taxon>
        <taxon>PACMAD clade</taxon>
        <taxon>Panicoideae</taxon>
        <taxon>Panicodae</taxon>
        <taxon>Paniceae</taxon>
        <taxon>Cenchrinae</taxon>
        <taxon>Setaria</taxon>
    </lineage>
</organism>
<keyword evidence="2" id="KW-1185">Reference proteome</keyword>